<dbReference type="SUPFAM" id="SSF51998">
    <property type="entry name" value="PFL-like glycyl radical enzymes"/>
    <property type="match status" value="1"/>
</dbReference>
<dbReference type="PANTHER" id="PTHR43641:SF2">
    <property type="entry name" value="DEHYDRATASE YBIW-RELATED"/>
    <property type="match status" value="1"/>
</dbReference>
<evidence type="ECO:0000313" key="6">
    <source>
        <dbReference type="EMBL" id="KKL86454.1"/>
    </source>
</evidence>
<evidence type="ECO:0000259" key="5">
    <source>
        <dbReference type="PROSITE" id="PS51554"/>
    </source>
</evidence>
<feature type="non-terminal residue" evidence="6">
    <location>
        <position position="1"/>
    </location>
</feature>
<organism evidence="6">
    <name type="scientific">marine sediment metagenome</name>
    <dbReference type="NCBI Taxonomy" id="412755"/>
    <lineage>
        <taxon>unclassified sequences</taxon>
        <taxon>metagenomes</taxon>
        <taxon>ecological metagenomes</taxon>
    </lineage>
</organism>
<dbReference type="InterPro" id="IPR001150">
    <property type="entry name" value="Gly_radical"/>
</dbReference>
<dbReference type="Pfam" id="PF01228">
    <property type="entry name" value="Gly_radical"/>
    <property type="match status" value="1"/>
</dbReference>
<dbReference type="Pfam" id="PF02901">
    <property type="entry name" value="PFL-like"/>
    <property type="match status" value="1"/>
</dbReference>
<feature type="region of interest" description="Disordered" evidence="3">
    <location>
        <begin position="543"/>
        <end position="567"/>
    </location>
</feature>
<dbReference type="GO" id="GO:0016829">
    <property type="term" value="F:lyase activity"/>
    <property type="evidence" value="ECO:0007669"/>
    <property type="project" value="UniProtKB-KW"/>
</dbReference>
<proteinExistence type="predicted"/>
<dbReference type="AlphaFoldDB" id="A0A0F9FJ91"/>
<feature type="compositionally biased region" description="Polar residues" evidence="3">
    <location>
        <begin position="554"/>
        <end position="565"/>
    </location>
</feature>
<protein>
    <recommendedName>
        <fullName evidence="7">PFL domain-containing protein</fullName>
    </recommendedName>
</protein>
<dbReference type="Gene3D" id="3.20.70.20">
    <property type="match status" value="1"/>
</dbReference>
<dbReference type="InterPro" id="IPR019777">
    <property type="entry name" value="Form_AcTrfase_GR_CS"/>
</dbReference>
<gene>
    <name evidence="6" type="ORF">LCGC14_1944580</name>
</gene>
<feature type="domain" description="Glycine radical" evidence="4">
    <location>
        <begin position="554"/>
        <end position="672"/>
    </location>
</feature>
<dbReference type="PROSITE" id="PS51554">
    <property type="entry name" value="PFL"/>
    <property type="match status" value="1"/>
</dbReference>
<comment type="caution">
    <text evidence="6">The sequence shown here is derived from an EMBL/GenBank/DDBJ whole genome shotgun (WGS) entry which is preliminary data.</text>
</comment>
<sequence>KTRSVHGMERNLVPEEVKPFLRGADHGAFFWIHGSRTGVPNYRKIFKIGLNGFIKEAKDRLEEISRRPESSRTGKDYLAQKRFLEAAIISLEAGVRWGKRYAEKARELARAEADEDRRAELEKIAEVCDWVPGKPPRTLREALQSYFIVTLITRVIDLQTSGLGDRFDQIMSPLYERDRKAGRITPAEAQELVEYLFLKMNEFGELVPPFMGSGTGGGFVVTTRLLTIGGVTPAGEDAANAMSSITLRARASLALTQPTVAIRVHKDTPDAFLFEVVDAIREQPGVFALFNDEMMVPFITKLGVPVEDARDYSKEGCMRWTIPGKAMGQRALGGIFSLPKCLEYALSRGFNRFNGNQVGAPTKDPLAFDSLEDVMQAYLEQLRFFVEKCVTINNVVEALDQEYLPQPFLSALMDGCIERGEDCRTFKYLPNSIIQTVGQISAVNSLAAMKKLVFEDKTVSMEDLLDALQKNWEGEEALRQRCINTSKFGMDDDSVDAVARDFFRRTTEVVRSFSDIYGGFFREDGTGGATYFSGSLLTGASPDGRKDRGLFNDGTISPTPNTDRNGPTAVLNSVAKIDHVNGSTNCLNQKFQAQFLDGENKAKFVAYLKTFVRLGIHHIQFNIVDRETLLEAQRKPGEYSTMVVRVAGYSAYFTDLNRGLQDQIIARTQQSL</sequence>
<dbReference type="InterPro" id="IPR004184">
    <property type="entry name" value="PFL_dom"/>
</dbReference>
<feature type="domain" description="PFL" evidence="5">
    <location>
        <begin position="1"/>
        <end position="546"/>
    </location>
</feature>
<evidence type="ECO:0000256" key="2">
    <source>
        <dbReference type="ARBA" id="ARBA00023239"/>
    </source>
</evidence>
<evidence type="ECO:0008006" key="7">
    <source>
        <dbReference type="Google" id="ProtNLM"/>
    </source>
</evidence>
<dbReference type="PROSITE" id="PS51149">
    <property type="entry name" value="GLY_RADICAL_2"/>
    <property type="match status" value="1"/>
</dbReference>
<dbReference type="GO" id="GO:0005829">
    <property type="term" value="C:cytosol"/>
    <property type="evidence" value="ECO:0007669"/>
    <property type="project" value="TreeGrafter"/>
</dbReference>
<name>A0A0F9FJ91_9ZZZZ</name>
<evidence type="ECO:0000256" key="1">
    <source>
        <dbReference type="ARBA" id="ARBA00022818"/>
    </source>
</evidence>
<keyword evidence="1" id="KW-0556">Organic radical</keyword>
<dbReference type="EMBL" id="LAZR01021114">
    <property type="protein sequence ID" value="KKL86454.1"/>
    <property type="molecule type" value="Genomic_DNA"/>
</dbReference>
<keyword evidence="2" id="KW-0456">Lyase</keyword>
<dbReference type="PANTHER" id="PTHR43641">
    <property type="entry name" value="FORMATE ACETYLTRANSFERASE 3-RELATED"/>
    <property type="match status" value="1"/>
</dbReference>
<accession>A0A0F9FJ91</accession>
<dbReference type="PROSITE" id="PS00850">
    <property type="entry name" value="GLY_RADICAL_1"/>
    <property type="match status" value="1"/>
</dbReference>
<dbReference type="InterPro" id="IPR051215">
    <property type="entry name" value="GRE"/>
</dbReference>
<evidence type="ECO:0000256" key="3">
    <source>
        <dbReference type="SAM" id="MobiDB-lite"/>
    </source>
</evidence>
<evidence type="ECO:0000259" key="4">
    <source>
        <dbReference type="PROSITE" id="PS51149"/>
    </source>
</evidence>
<reference evidence="6" key="1">
    <citation type="journal article" date="2015" name="Nature">
        <title>Complex archaea that bridge the gap between prokaryotes and eukaryotes.</title>
        <authorList>
            <person name="Spang A."/>
            <person name="Saw J.H."/>
            <person name="Jorgensen S.L."/>
            <person name="Zaremba-Niedzwiedzka K."/>
            <person name="Martijn J."/>
            <person name="Lind A.E."/>
            <person name="van Eijk R."/>
            <person name="Schleper C."/>
            <person name="Guy L."/>
            <person name="Ettema T.J."/>
        </authorList>
    </citation>
    <scope>NUCLEOTIDE SEQUENCE</scope>
</reference>